<sequence length="134" mass="16027">MQHNLHDFKKKCRQWGYWATPRIGTEYPSISPSIPVPQDKYCGKVDPINEDLAMEFERCVLIMQKVTRELYDVFMVTYVYRLPLRNEYDRRRILVRKGICETLDISETTYKKYLYTAEISLKLMLSQNRCIFVA</sequence>
<dbReference type="OrthoDB" id="5679912at2"/>
<reference evidence="1 2" key="1">
    <citation type="submission" date="2020-12" db="EMBL/GenBank/DDBJ databases">
        <title>ASc-MMNZ-VFA-070.</title>
        <authorList>
            <person name="Schryvers A."/>
            <person name="Mostafa Nazari M."/>
            <person name="Farshchi Andisi V."/>
            <person name="Timsit E."/>
            <person name="Walter Morck D."/>
        </authorList>
    </citation>
    <scope>NUCLEOTIDE SEQUENCE [LARGE SCALE GENOMIC DNA]</scope>
    <source>
        <strain evidence="1 2">ASc-MMNZ-VFA-070</strain>
    </source>
</reference>
<dbReference type="AlphaFoldDB" id="A0A9Q6Z1P9"/>
<dbReference type="EMBL" id="CP066558">
    <property type="protein sequence ID" value="QQF82722.1"/>
    <property type="molecule type" value="Genomic_DNA"/>
</dbReference>
<name>A0A9Q6Z1P9_HISSO</name>
<evidence type="ECO:0000313" key="2">
    <source>
        <dbReference type="Proteomes" id="UP000595373"/>
    </source>
</evidence>
<accession>A0A9Q6Z1P9</accession>
<gene>
    <name evidence="1" type="ORF">JFL49_02045</name>
</gene>
<keyword evidence="2" id="KW-1185">Reference proteome</keyword>
<organism evidence="1 2">
    <name type="scientific">Histophilus somni</name>
    <name type="common">Haemophilus somnus</name>
    <dbReference type="NCBI Taxonomy" id="731"/>
    <lineage>
        <taxon>Bacteria</taxon>
        <taxon>Pseudomonadati</taxon>
        <taxon>Pseudomonadota</taxon>
        <taxon>Gammaproteobacteria</taxon>
        <taxon>Pasteurellales</taxon>
        <taxon>Pasteurellaceae</taxon>
        <taxon>Histophilus</taxon>
    </lineage>
</organism>
<proteinExistence type="predicted"/>
<dbReference type="Proteomes" id="UP000595373">
    <property type="component" value="Chromosome"/>
</dbReference>
<evidence type="ECO:0000313" key="1">
    <source>
        <dbReference type="EMBL" id="QQF82722.1"/>
    </source>
</evidence>
<dbReference type="RefSeq" id="WP_075293600.1">
    <property type="nucleotide sequence ID" value="NZ_CP018802.1"/>
</dbReference>
<protein>
    <submittedName>
        <fullName evidence="1">Uncharacterized protein</fullName>
    </submittedName>
</protein>